<feature type="region of interest" description="Disordered" evidence="1">
    <location>
        <begin position="1"/>
        <end position="40"/>
    </location>
</feature>
<evidence type="ECO:0000313" key="2">
    <source>
        <dbReference type="EMBL" id="CAI6087134.1"/>
    </source>
</evidence>
<proteinExistence type="predicted"/>
<evidence type="ECO:0000256" key="1">
    <source>
        <dbReference type="SAM" id="MobiDB-lite"/>
    </source>
</evidence>
<protein>
    <submittedName>
        <fullName evidence="2">Uncharacterized protein</fullName>
    </submittedName>
</protein>
<feature type="compositionally biased region" description="Polar residues" evidence="1">
    <location>
        <begin position="30"/>
        <end position="39"/>
    </location>
</feature>
<sequence>MAMTAHPSTVDAAEDRKENDDSEADDGTYHGTNFGTGQTIVAPDMEHVVLHRSHAMTELSQHVCELSDDHNGEELDRGYDADEERRDEDYKRGAGLKPYKNQ</sequence>
<evidence type="ECO:0000313" key="3">
    <source>
        <dbReference type="Proteomes" id="UP001160390"/>
    </source>
</evidence>
<comment type="caution">
    <text evidence="2">The sequence shown here is derived from an EMBL/GenBank/DDBJ whole genome shotgun (WGS) entry which is preliminary data.</text>
</comment>
<reference evidence="2" key="1">
    <citation type="submission" date="2023-01" db="EMBL/GenBank/DDBJ databases">
        <authorList>
            <person name="Piombo E."/>
        </authorList>
    </citation>
    <scope>NUCLEOTIDE SEQUENCE</scope>
</reference>
<dbReference type="AlphaFoldDB" id="A0AA35M0F2"/>
<name>A0AA35M0F2_9HYPO</name>
<feature type="compositionally biased region" description="Basic and acidic residues" evidence="1">
    <location>
        <begin position="65"/>
        <end position="92"/>
    </location>
</feature>
<gene>
    <name evidence="2" type="ORF">CCHLO57077_00016643</name>
</gene>
<dbReference type="Proteomes" id="UP001160390">
    <property type="component" value="Unassembled WGS sequence"/>
</dbReference>
<feature type="region of interest" description="Disordered" evidence="1">
    <location>
        <begin position="61"/>
        <end position="102"/>
    </location>
</feature>
<dbReference type="EMBL" id="CABFNP030000792">
    <property type="protein sequence ID" value="CAI6087134.1"/>
    <property type="molecule type" value="Genomic_DNA"/>
</dbReference>
<accession>A0AA35M0F2</accession>
<keyword evidence="3" id="KW-1185">Reference proteome</keyword>
<organism evidence="2 3">
    <name type="scientific">Clonostachys chloroleuca</name>
    <dbReference type="NCBI Taxonomy" id="1926264"/>
    <lineage>
        <taxon>Eukaryota</taxon>
        <taxon>Fungi</taxon>
        <taxon>Dikarya</taxon>
        <taxon>Ascomycota</taxon>
        <taxon>Pezizomycotina</taxon>
        <taxon>Sordariomycetes</taxon>
        <taxon>Hypocreomycetidae</taxon>
        <taxon>Hypocreales</taxon>
        <taxon>Bionectriaceae</taxon>
        <taxon>Clonostachys</taxon>
    </lineage>
</organism>